<dbReference type="InterPro" id="IPR041854">
    <property type="entry name" value="BFD-like_2Fe2S-bd_dom_sf"/>
</dbReference>
<dbReference type="PANTHER" id="PTHR42720">
    <property type="entry name" value="GLYCEROL-3-PHOSPHATE DEHYDROGENASE"/>
    <property type="match status" value="1"/>
</dbReference>
<dbReference type="STRING" id="1123350.SAMN02744040_01726"/>
<dbReference type="InterPro" id="IPR006076">
    <property type="entry name" value="FAD-dep_OxRdtase"/>
</dbReference>
<dbReference type="Gene3D" id="1.10.10.1100">
    <property type="entry name" value="BFD-like [2Fe-2S]-binding domain"/>
    <property type="match status" value="1"/>
</dbReference>
<dbReference type="InterPro" id="IPR036188">
    <property type="entry name" value="FAD/NAD-bd_sf"/>
</dbReference>
<dbReference type="AlphaFoldDB" id="A0A1M5SDK3"/>
<accession>A0A1M5SDK3</accession>
<keyword evidence="4" id="KW-1185">Reference proteome</keyword>
<dbReference type="EMBL" id="FQXH01000019">
    <property type="protein sequence ID" value="SHH36624.1"/>
    <property type="molecule type" value="Genomic_DNA"/>
</dbReference>
<reference evidence="4" key="1">
    <citation type="submission" date="2016-11" db="EMBL/GenBank/DDBJ databases">
        <authorList>
            <person name="Varghese N."/>
            <person name="Submissions S."/>
        </authorList>
    </citation>
    <scope>NUCLEOTIDE SEQUENCE [LARGE SCALE GENOMIC DNA]</scope>
    <source>
        <strain evidence="4">DSM 15285</strain>
    </source>
</reference>
<evidence type="ECO:0000313" key="3">
    <source>
        <dbReference type="EMBL" id="SHH36624.1"/>
    </source>
</evidence>
<dbReference type="SUPFAM" id="SSF51905">
    <property type="entry name" value="FAD/NAD(P)-binding domain"/>
    <property type="match status" value="1"/>
</dbReference>
<dbReference type="OrthoDB" id="9801699at2"/>
<evidence type="ECO:0000259" key="2">
    <source>
        <dbReference type="Pfam" id="PF04324"/>
    </source>
</evidence>
<feature type="domain" description="BFD-like [2Fe-2S]-binding" evidence="2">
    <location>
        <begin position="398"/>
        <end position="452"/>
    </location>
</feature>
<dbReference type="CDD" id="cd19946">
    <property type="entry name" value="GlpA-like_Fer2_BFD-like"/>
    <property type="match status" value="1"/>
</dbReference>
<dbReference type="Gene3D" id="3.50.50.60">
    <property type="entry name" value="FAD/NAD(P)-binding domain"/>
    <property type="match status" value="1"/>
</dbReference>
<proteinExistence type="predicted"/>
<dbReference type="PANTHER" id="PTHR42720:SF1">
    <property type="entry name" value="GLYCEROL 3-PHOSPHATE OXIDASE"/>
    <property type="match status" value="1"/>
</dbReference>
<dbReference type="SUPFAM" id="SSF54373">
    <property type="entry name" value="FAD-linked reductases, C-terminal domain"/>
    <property type="match status" value="1"/>
</dbReference>
<dbReference type="RefSeq" id="WP_072725575.1">
    <property type="nucleotide sequence ID" value="NZ_FQXH01000019.1"/>
</dbReference>
<dbReference type="InterPro" id="IPR007419">
    <property type="entry name" value="BFD-like_2Fe2S-bd_dom"/>
</dbReference>
<dbReference type="Pfam" id="PF04324">
    <property type="entry name" value="Fer2_BFD"/>
    <property type="match status" value="1"/>
</dbReference>
<protein>
    <submittedName>
        <fullName evidence="3">Glycerol-3-phosphate dehydrogenase</fullName>
    </submittedName>
</protein>
<dbReference type="Pfam" id="PF01266">
    <property type="entry name" value="DAO"/>
    <property type="match status" value="1"/>
</dbReference>
<sequence>MFDVAVIGAGVVGASIARELSSYKLSTVILEKGVEVCQGTTKANSAIVHGGYDAVPGTLKAKLNVEGNKMYEKLCCDLDVQFKKIGSLVLAFNDEEVKILDELYQRGIVNEVDGLKILNKQEIKEIEPNISDEVVAALYCSSAGIVCPFNLTVALVENAIVNGVEFKSESEVLDIDKEGDYFNIKTKKGYVKAKYVINAAGLYADKINNMIGGDEYYIIPRKGEYRVLDRSEGTMAKHVLFQCPTKKGKGVLVTPTVHGNLLLGPTANEVEDREDVSITYDGLDFLTKLAKKTMPNVDTSKTITSFAGVRATPNTKDFMIFASNKAKGFINVGGIESPGLTAAPAIAKYVIDILKKEGLNLDKKEDFNPYRKREKAFAHMSKEERIEAIAKDSRHSKIICRCETVTEAEIIDAIHRPAGARTVDGVKRRVRPGMGRCQGGFCGPRVVEILARELNMDMQEVLKDYENSKMILGKVKESRGEKVEI</sequence>
<evidence type="ECO:0000313" key="4">
    <source>
        <dbReference type="Proteomes" id="UP000242520"/>
    </source>
</evidence>
<evidence type="ECO:0000259" key="1">
    <source>
        <dbReference type="Pfam" id="PF01266"/>
    </source>
</evidence>
<dbReference type="Gene3D" id="3.30.9.10">
    <property type="entry name" value="D-Amino Acid Oxidase, subunit A, domain 2"/>
    <property type="match status" value="1"/>
</dbReference>
<dbReference type="Proteomes" id="UP000242520">
    <property type="component" value="Unassembled WGS sequence"/>
</dbReference>
<dbReference type="InterPro" id="IPR052745">
    <property type="entry name" value="G3P_Oxidase/Oxidoreductase"/>
</dbReference>
<gene>
    <name evidence="3" type="ORF">SAMN02744040_01726</name>
</gene>
<organism evidence="3 4">
    <name type="scientific">Tepidibacter thalassicus DSM 15285</name>
    <dbReference type="NCBI Taxonomy" id="1123350"/>
    <lineage>
        <taxon>Bacteria</taxon>
        <taxon>Bacillati</taxon>
        <taxon>Bacillota</taxon>
        <taxon>Clostridia</taxon>
        <taxon>Peptostreptococcales</taxon>
        <taxon>Peptostreptococcaceae</taxon>
        <taxon>Tepidibacter</taxon>
    </lineage>
</organism>
<name>A0A1M5SDK3_9FIRM</name>
<feature type="domain" description="FAD dependent oxidoreductase" evidence="1">
    <location>
        <begin position="3"/>
        <end position="352"/>
    </location>
</feature>